<comment type="caution">
    <text evidence="2">The sequence shown here is derived from an EMBL/GenBank/DDBJ whole genome shotgun (WGS) entry which is preliminary data.</text>
</comment>
<organism evidence="2 3">
    <name type="scientific">Orbilia oligospora</name>
    <name type="common">Nematode-trapping fungus</name>
    <name type="synonym">Arthrobotrys oligospora</name>
    <dbReference type="NCBI Taxonomy" id="2813651"/>
    <lineage>
        <taxon>Eukaryota</taxon>
        <taxon>Fungi</taxon>
        <taxon>Dikarya</taxon>
        <taxon>Ascomycota</taxon>
        <taxon>Pezizomycotina</taxon>
        <taxon>Orbiliomycetes</taxon>
        <taxon>Orbiliales</taxon>
        <taxon>Orbiliaceae</taxon>
        <taxon>Orbilia</taxon>
    </lineage>
</organism>
<dbReference type="EMBL" id="WIQW01000016">
    <property type="protein sequence ID" value="KAF3104408.1"/>
    <property type="molecule type" value="Genomic_DNA"/>
</dbReference>
<sequence>MATQTGKMTVGRFIKEQRLNLIVPSISLDGKIVLITGANTGVGLEAARHCVRLNAAHVIIAVRTLSKGEAAKEEILKSQPESKTTISLYSVDYSSFASVKAFADKIIAEIPKLDIAILNAGINTMDWKVTTDGWEQVLQVNVLSTAYLSLLLVPKIRESYNNASTLMPALVIVTSDTHYWANFKQRRMAGEELGILKAMNNQKETGGSMDKYMTSKLLEIYFVRELSKWVDRNYRGEVVVTSVNPGLCHSELIRETGLVKLVGDTFKWIFARTAEEGSRNYLWAATAGREAHGQYVSSCEVQRASDTVTSKEGQKLGAKVYQEIGQVLGELDGRAKIFF</sequence>
<dbReference type="AlphaFoldDB" id="A0A7C8ND57"/>
<proteinExistence type="predicted"/>
<reference evidence="2 3" key="1">
    <citation type="submission" date="2019-06" db="EMBL/GenBank/DDBJ databases">
        <authorList>
            <person name="Palmer J.M."/>
        </authorList>
    </citation>
    <scope>NUCLEOTIDE SEQUENCE [LARGE SCALE GENOMIC DNA]</scope>
    <source>
        <strain evidence="2 3">TWF102</strain>
    </source>
</reference>
<evidence type="ECO:0000256" key="1">
    <source>
        <dbReference type="ARBA" id="ARBA00023002"/>
    </source>
</evidence>
<dbReference type="GO" id="GO:0016491">
    <property type="term" value="F:oxidoreductase activity"/>
    <property type="evidence" value="ECO:0007669"/>
    <property type="project" value="UniProtKB-KW"/>
</dbReference>
<gene>
    <name evidence="2" type="ORF">TWF102_003049</name>
</gene>
<keyword evidence="1" id="KW-0560">Oxidoreductase</keyword>
<dbReference type="PANTHER" id="PTHR43157:SF31">
    <property type="entry name" value="PHOSPHATIDYLINOSITOL-GLYCAN BIOSYNTHESIS CLASS F PROTEIN"/>
    <property type="match status" value="1"/>
</dbReference>
<dbReference type="InterPro" id="IPR002347">
    <property type="entry name" value="SDR_fam"/>
</dbReference>
<dbReference type="PANTHER" id="PTHR43157">
    <property type="entry name" value="PHOSPHATIDYLINOSITOL-GLYCAN BIOSYNTHESIS CLASS F PROTEIN-RELATED"/>
    <property type="match status" value="1"/>
</dbReference>
<dbReference type="Pfam" id="PF00106">
    <property type="entry name" value="adh_short"/>
    <property type="match status" value="1"/>
</dbReference>
<name>A0A7C8ND57_ORBOL</name>
<evidence type="ECO:0000313" key="3">
    <source>
        <dbReference type="Proteomes" id="UP000475325"/>
    </source>
</evidence>
<dbReference type="SUPFAM" id="SSF51735">
    <property type="entry name" value="NAD(P)-binding Rossmann-fold domains"/>
    <property type="match status" value="1"/>
</dbReference>
<dbReference type="InterPro" id="IPR036291">
    <property type="entry name" value="NAD(P)-bd_dom_sf"/>
</dbReference>
<dbReference type="PRINTS" id="PR00081">
    <property type="entry name" value="GDHRDH"/>
</dbReference>
<dbReference type="Proteomes" id="UP000475325">
    <property type="component" value="Unassembled WGS sequence"/>
</dbReference>
<accession>A0A7C8ND57</accession>
<protein>
    <submittedName>
        <fullName evidence="2">Uncharacterized protein</fullName>
    </submittedName>
</protein>
<evidence type="ECO:0000313" key="2">
    <source>
        <dbReference type="EMBL" id="KAF3104408.1"/>
    </source>
</evidence>
<dbReference type="Gene3D" id="3.40.50.720">
    <property type="entry name" value="NAD(P)-binding Rossmann-like Domain"/>
    <property type="match status" value="1"/>
</dbReference>